<dbReference type="EMBL" id="BSTK01000003">
    <property type="protein sequence ID" value="GLY84451.1"/>
    <property type="molecule type" value="Genomic_DNA"/>
</dbReference>
<evidence type="ECO:0000259" key="1">
    <source>
        <dbReference type="SMART" id="SM00418"/>
    </source>
</evidence>
<dbReference type="SUPFAM" id="SSF46785">
    <property type="entry name" value="Winged helix' DNA-binding domain"/>
    <property type="match status" value="1"/>
</dbReference>
<keyword evidence="4" id="KW-1185">Reference proteome</keyword>
<dbReference type="InterPro" id="IPR001845">
    <property type="entry name" value="HTH_ArsR_DNA-bd_dom"/>
</dbReference>
<dbReference type="AlphaFoldDB" id="A0A9W6RZB5"/>
<dbReference type="InterPro" id="IPR045981">
    <property type="entry name" value="DUF5937"/>
</dbReference>
<dbReference type="InterPro" id="IPR012318">
    <property type="entry name" value="HTH_CRP"/>
</dbReference>
<dbReference type="InterPro" id="IPR011991">
    <property type="entry name" value="ArsR-like_HTH"/>
</dbReference>
<evidence type="ECO:0000313" key="4">
    <source>
        <dbReference type="Proteomes" id="UP001165074"/>
    </source>
</evidence>
<dbReference type="Gene3D" id="1.10.10.10">
    <property type="entry name" value="Winged helix-like DNA-binding domain superfamily/Winged helix DNA-binding domain"/>
    <property type="match status" value="1"/>
</dbReference>
<protein>
    <submittedName>
        <fullName evidence="3">Transcriptional regulator</fullName>
    </submittedName>
</protein>
<feature type="domain" description="HTH crp-type" evidence="2">
    <location>
        <begin position="261"/>
        <end position="310"/>
    </location>
</feature>
<organism evidence="3 4">
    <name type="scientific">Actinoallomurus iriomotensis</name>
    <dbReference type="NCBI Taxonomy" id="478107"/>
    <lineage>
        <taxon>Bacteria</taxon>
        <taxon>Bacillati</taxon>
        <taxon>Actinomycetota</taxon>
        <taxon>Actinomycetes</taxon>
        <taxon>Streptosporangiales</taxon>
        <taxon>Thermomonosporaceae</taxon>
        <taxon>Actinoallomurus</taxon>
    </lineage>
</organism>
<dbReference type="InterPro" id="IPR036390">
    <property type="entry name" value="WH_DNA-bd_sf"/>
</dbReference>
<dbReference type="GO" id="GO:0003700">
    <property type="term" value="F:DNA-binding transcription factor activity"/>
    <property type="evidence" value="ECO:0007669"/>
    <property type="project" value="InterPro"/>
</dbReference>
<dbReference type="SMART" id="SM00419">
    <property type="entry name" value="HTH_CRP"/>
    <property type="match status" value="1"/>
</dbReference>
<dbReference type="RefSeq" id="WP_285569993.1">
    <property type="nucleotide sequence ID" value="NZ_BSTK01000003.1"/>
</dbReference>
<comment type="caution">
    <text evidence="3">The sequence shown here is derived from an EMBL/GenBank/DDBJ whole genome shotgun (WGS) entry which is preliminary data.</text>
</comment>
<dbReference type="Proteomes" id="UP001165074">
    <property type="component" value="Unassembled WGS sequence"/>
</dbReference>
<feature type="domain" description="HTH arsR-type" evidence="1">
    <location>
        <begin position="249"/>
        <end position="324"/>
    </location>
</feature>
<reference evidence="3" key="1">
    <citation type="submission" date="2023-03" db="EMBL/GenBank/DDBJ databases">
        <title>Actinoallomurus iriomotensis NBRC 103684.</title>
        <authorList>
            <person name="Ichikawa N."/>
            <person name="Sato H."/>
            <person name="Tonouchi N."/>
        </authorList>
    </citation>
    <scope>NUCLEOTIDE SEQUENCE</scope>
    <source>
        <strain evidence="3">NBRC 103684</strain>
    </source>
</reference>
<accession>A0A9W6RZB5</accession>
<dbReference type="Pfam" id="PF01022">
    <property type="entry name" value="HTH_5"/>
    <property type="match status" value="1"/>
</dbReference>
<evidence type="ECO:0000313" key="3">
    <source>
        <dbReference type="EMBL" id="GLY84451.1"/>
    </source>
</evidence>
<name>A0A9W6RZB5_9ACTN</name>
<dbReference type="Pfam" id="PF19361">
    <property type="entry name" value="DUF5937"/>
    <property type="match status" value="1"/>
</dbReference>
<dbReference type="GO" id="GO:0003677">
    <property type="term" value="F:DNA binding"/>
    <property type="evidence" value="ECO:0007669"/>
    <property type="project" value="InterPro"/>
</dbReference>
<dbReference type="CDD" id="cd00090">
    <property type="entry name" value="HTH_ARSR"/>
    <property type="match status" value="1"/>
</dbReference>
<proteinExistence type="predicted"/>
<evidence type="ECO:0000259" key="2">
    <source>
        <dbReference type="SMART" id="SM00419"/>
    </source>
</evidence>
<gene>
    <name evidence="3" type="ORF">Airi02_023800</name>
</gene>
<dbReference type="SMART" id="SM00418">
    <property type="entry name" value="HTH_ARSR"/>
    <property type="match status" value="1"/>
</dbReference>
<dbReference type="InterPro" id="IPR036388">
    <property type="entry name" value="WH-like_DNA-bd_sf"/>
</dbReference>
<sequence length="361" mass="38883">MIELGFTVPDLAQTRFAVSPLWEVVAAVRVLKSAAEHPLHRPWIEQVRPRLAGLDLRPLTELVPVPTRVIPAFVCPPPTTPMPDLEVELSVLRATPAEVVRDELDRLPGARAAPLSGLYANPADGLDRLADAVRAFWEGALAAYWPRILTLLEDDIRYRAHRLAEGGAGRVFADLDPAVGWDEDTLRVAHRHIRGTRSLGGRGLLLVPSAFIWPRLFSVTSPPWQPTLRYPPRGIATLWQTDVPNVPEALAKVLGHTRALLLCRLHTPATTQDLARRTGLTAGGVSQHLTALRAAGFLAAHRSGRYVLYRRTAVTEALLAGCSGKGQPFEPGTAQDQVGHPAITAGAGVSTVIGHGLGGPG</sequence>